<sequence length="440" mass="47694">MSVARRATSTLQRAVKALWRALTAPGGRRARSAPPAGGDRVRILLLHANGMGGTIRAVFHLAGYLARTRDVEIVSVIRESAEPFFPVPPGVRIRYLDDRLGGRNGLLSRLPSALVPKDEAAYHRFTLRTDLALARYVRSVRDGILIGTRPGLNLIMARFARPEVVTVAQEHANLASHRPSVRRQIGLWYGRHDAVVTLTAADLGTYTRGFERSGRPRPRVLTRIPNAATPLDGGPSPLTEKTVITIGRLAHAKGHDMLIKAWAHVAARHPDWTLRIVGDGPRRKPLQESIAAMGLTGRVVLAGRIRDVAAELEKASIFVLSSRREGMPLVILEAMGKGVPVVSFDCPTGPAELITHGHDGLLVEMGDVRRLADAICTLIEDEELRRRMGARAVRTAAGYDLGSIGRQWDRLLTGLAAARRPGTAPRAADARGAPFRPGAG</sequence>
<dbReference type="eggNOG" id="COG0438">
    <property type="taxonomic scope" value="Bacteria"/>
</dbReference>
<gene>
    <name evidence="3" type="ordered locus">Tbis_1724</name>
</gene>
<dbReference type="PANTHER" id="PTHR12526">
    <property type="entry name" value="GLYCOSYLTRANSFERASE"/>
    <property type="match status" value="1"/>
</dbReference>
<reference evidence="3 4" key="1">
    <citation type="submission" date="2010-01" db="EMBL/GenBank/DDBJ databases">
        <title>The complete genome of Thermobispora bispora DSM 43833.</title>
        <authorList>
            <consortium name="US DOE Joint Genome Institute (JGI-PGF)"/>
            <person name="Lucas S."/>
            <person name="Copeland A."/>
            <person name="Lapidus A."/>
            <person name="Glavina del Rio T."/>
            <person name="Dalin E."/>
            <person name="Tice H."/>
            <person name="Bruce D."/>
            <person name="Goodwin L."/>
            <person name="Pitluck S."/>
            <person name="Kyrpides N."/>
            <person name="Mavromatis K."/>
            <person name="Ivanova N."/>
            <person name="Mikhailova N."/>
            <person name="Chertkov O."/>
            <person name="Brettin T."/>
            <person name="Detter J.C."/>
            <person name="Han C."/>
            <person name="Larimer F."/>
            <person name="Land M."/>
            <person name="Hauser L."/>
            <person name="Markowitz V."/>
            <person name="Cheng J.-F."/>
            <person name="Hugenholtz P."/>
            <person name="Woyke T."/>
            <person name="Wu D."/>
            <person name="Jando M."/>
            <person name="Schneider S."/>
            <person name="Klenk H.-P."/>
            <person name="Eisen J.A."/>
        </authorList>
    </citation>
    <scope>NUCLEOTIDE SEQUENCE [LARGE SCALE GENOMIC DNA]</scope>
    <source>
        <strain evidence="4">ATCC 19993 / DSM 43833 / CBS 139.67 / JCM 10125 / KCTC 9307 / NBRC 14880 / R51</strain>
    </source>
</reference>
<dbReference type="EMBL" id="CP001874">
    <property type="protein sequence ID" value="ADG88437.1"/>
    <property type="molecule type" value="Genomic_DNA"/>
</dbReference>
<dbReference type="Pfam" id="PF00534">
    <property type="entry name" value="Glycos_transf_1"/>
    <property type="match status" value="1"/>
</dbReference>
<dbReference type="CAZy" id="GT4">
    <property type="family name" value="Glycosyltransferase Family 4"/>
</dbReference>
<dbReference type="Proteomes" id="UP000006640">
    <property type="component" value="Chromosome"/>
</dbReference>
<name>D6YB77_THEBD</name>
<dbReference type="HOGENOM" id="CLU_009583_0_0_11"/>
<keyword evidence="1 3" id="KW-0808">Transferase</keyword>
<evidence type="ECO:0000259" key="2">
    <source>
        <dbReference type="Pfam" id="PF00534"/>
    </source>
</evidence>
<dbReference type="SUPFAM" id="SSF53756">
    <property type="entry name" value="UDP-Glycosyltransferase/glycogen phosphorylase"/>
    <property type="match status" value="1"/>
</dbReference>
<accession>D6YB77</accession>
<protein>
    <submittedName>
        <fullName evidence="3">Glycosyl transferase group 1</fullName>
    </submittedName>
</protein>
<evidence type="ECO:0000256" key="1">
    <source>
        <dbReference type="ARBA" id="ARBA00022679"/>
    </source>
</evidence>
<feature type="domain" description="Glycosyl transferase family 1" evidence="2">
    <location>
        <begin position="236"/>
        <end position="392"/>
    </location>
</feature>
<dbReference type="PANTHER" id="PTHR12526:SF627">
    <property type="entry name" value="D-RHAMNOSYLTRANSFERASE WBPZ"/>
    <property type="match status" value="1"/>
</dbReference>
<dbReference type="AlphaFoldDB" id="D6YB77"/>
<keyword evidence="4" id="KW-1185">Reference proteome</keyword>
<dbReference type="CDD" id="cd03820">
    <property type="entry name" value="GT4_AmsD-like"/>
    <property type="match status" value="1"/>
</dbReference>
<dbReference type="RefSeq" id="WP_013131970.1">
    <property type="nucleotide sequence ID" value="NC_014165.1"/>
</dbReference>
<dbReference type="InterPro" id="IPR001296">
    <property type="entry name" value="Glyco_trans_1"/>
</dbReference>
<dbReference type="Gene3D" id="3.40.50.2000">
    <property type="entry name" value="Glycogen Phosphorylase B"/>
    <property type="match status" value="2"/>
</dbReference>
<evidence type="ECO:0000313" key="3">
    <source>
        <dbReference type="EMBL" id="ADG88437.1"/>
    </source>
</evidence>
<dbReference type="KEGG" id="tbi:Tbis_1724"/>
<organism evidence="3 4">
    <name type="scientific">Thermobispora bispora (strain ATCC 19993 / DSM 43833 / CBS 139.67 / JCM 10125 / KCTC 9307 / NBRC 14880 / R51)</name>
    <dbReference type="NCBI Taxonomy" id="469371"/>
    <lineage>
        <taxon>Bacteria</taxon>
        <taxon>Bacillati</taxon>
        <taxon>Actinomycetota</taxon>
        <taxon>Actinomycetes</taxon>
        <taxon>Streptosporangiales</taxon>
        <taxon>Streptosporangiaceae</taxon>
        <taxon>Thermobispora</taxon>
    </lineage>
</organism>
<dbReference type="STRING" id="469371.Tbis_1724"/>
<proteinExistence type="predicted"/>
<dbReference type="GO" id="GO:0016740">
    <property type="term" value="F:transferase activity"/>
    <property type="evidence" value="ECO:0007669"/>
    <property type="project" value="UniProtKB-KW"/>
</dbReference>
<evidence type="ECO:0000313" key="4">
    <source>
        <dbReference type="Proteomes" id="UP000006640"/>
    </source>
</evidence>